<reference evidence="3 4" key="1">
    <citation type="journal article" date="2017" name="Genome Announc.">
        <title>Draft Genome Sequence of Romboutsia weinsteinii sp. nov. Strain CCRI-19649(T) Isolated from Surface Water.</title>
        <authorList>
            <person name="Maheux A.F."/>
            <person name="Boudreau D.K."/>
            <person name="Berube E."/>
            <person name="Boissinot M."/>
            <person name="Cantin P."/>
            <person name="Raymond F."/>
            <person name="Corbeil J."/>
            <person name="Omar R.F."/>
            <person name="Bergeron M.G."/>
        </authorList>
    </citation>
    <scope>NUCLEOTIDE SEQUENCE [LARGE SCALE GENOMIC DNA]</scope>
    <source>
        <strain evidence="3 4">CCRI-19649</strain>
    </source>
</reference>
<dbReference type="InterPro" id="IPR038765">
    <property type="entry name" value="Papain-like_cys_pep_sf"/>
</dbReference>
<feature type="domain" description="Butirosin biosynthesis protein H N-terminal" evidence="1">
    <location>
        <begin position="15"/>
        <end position="145"/>
    </location>
</feature>
<dbReference type="AlphaFoldDB" id="A0A371J631"/>
<dbReference type="RefSeq" id="WP_094368214.1">
    <property type="nucleotide sequence ID" value="NZ_NOJY02000008.1"/>
</dbReference>
<gene>
    <name evidence="3" type="ORF">CHL78_005985</name>
</gene>
<evidence type="ECO:0000313" key="3">
    <source>
        <dbReference type="EMBL" id="RDY28143.1"/>
    </source>
</evidence>
<dbReference type="Gene3D" id="3.90.70.10">
    <property type="entry name" value="Cysteine proteinases"/>
    <property type="match status" value="1"/>
</dbReference>
<protein>
    <submittedName>
        <fullName evidence="3">DUF4872 domain-containing protein</fullName>
    </submittedName>
</protein>
<comment type="caution">
    <text evidence="3">The sequence shown here is derived from an EMBL/GenBank/DDBJ whole genome shotgun (WGS) entry which is preliminary data.</text>
</comment>
<proteinExistence type="predicted"/>
<accession>A0A371J631</accession>
<sequence>MAKLIEGFKTSGGKHCITTALRQVFDYYNYPLSEEMIFGIGSGLSFVYINLEKSPMVSGRTKPFEFEKLLGERLNIDIKCKSSSKYMIASNKVKKLIDSNNPVLIYVDMAYLDYLNLGEDNHFGGHAVVLFGYDDENRKFYISDRDNWDYPITTPKGDISNDYHVVDYKELEVARSSKHRPFPANNKYLSINLNEPREITSLIIRQAVKETCDNMLDAPAKLLGLNGIEKFSKEVLKWKKFDDDKLKLAGITNYFQINADGGTGGGIFRKMYGDFLIEASHIFDSYRMRELGILYVDISKEWDRISDLMWQLYETGDVNLLQKMSDILKDIHSRETMVLTELREIVS</sequence>
<dbReference type="Pfam" id="PF14399">
    <property type="entry name" value="BtrH_N"/>
    <property type="match status" value="1"/>
</dbReference>
<dbReference type="Proteomes" id="UP000215694">
    <property type="component" value="Unassembled WGS sequence"/>
</dbReference>
<feature type="domain" description="DUF4872" evidence="2">
    <location>
        <begin position="169"/>
        <end position="342"/>
    </location>
</feature>
<dbReference type="InterPro" id="IPR026935">
    <property type="entry name" value="BtrH_N"/>
</dbReference>
<evidence type="ECO:0000259" key="2">
    <source>
        <dbReference type="Pfam" id="PF16169"/>
    </source>
</evidence>
<dbReference type="InterPro" id="IPR032369">
    <property type="entry name" value="DUF4872"/>
</dbReference>
<keyword evidence="4" id="KW-1185">Reference proteome</keyword>
<dbReference type="Pfam" id="PF16169">
    <property type="entry name" value="DUF4872"/>
    <property type="match status" value="1"/>
</dbReference>
<dbReference type="SUPFAM" id="SSF54001">
    <property type="entry name" value="Cysteine proteinases"/>
    <property type="match status" value="1"/>
</dbReference>
<name>A0A371J631_9FIRM</name>
<evidence type="ECO:0000259" key="1">
    <source>
        <dbReference type="Pfam" id="PF14399"/>
    </source>
</evidence>
<dbReference type="EMBL" id="NOJY02000008">
    <property type="protein sequence ID" value="RDY28143.1"/>
    <property type="molecule type" value="Genomic_DNA"/>
</dbReference>
<organism evidence="3 4">
    <name type="scientific">Romboutsia weinsteinii</name>
    <dbReference type="NCBI Taxonomy" id="2020949"/>
    <lineage>
        <taxon>Bacteria</taxon>
        <taxon>Bacillati</taxon>
        <taxon>Bacillota</taxon>
        <taxon>Clostridia</taxon>
        <taxon>Peptostreptococcales</taxon>
        <taxon>Peptostreptococcaceae</taxon>
        <taxon>Romboutsia</taxon>
    </lineage>
</organism>
<dbReference type="OrthoDB" id="4075615at2"/>
<evidence type="ECO:0000313" key="4">
    <source>
        <dbReference type="Proteomes" id="UP000215694"/>
    </source>
</evidence>